<comment type="caution">
    <text evidence="3">The sequence shown here is derived from an EMBL/GenBank/DDBJ whole genome shotgun (WGS) entry which is preliminary data.</text>
</comment>
<dbReference type="EMBL" id="JACOGK010000019">
    <property type="protein sequence ID" value="MBC3537078.1"/>
    <property type="molecule type" value="Genomic_DNA"/>
</dbReference>
<dbReference type="PANTHER" id="PTHR46044:SF1">
    <property type="entry name" value="CN HYDROLASE DOMAIN-CONTAINING PROTEIN"/>
    <property type="match status" value="1"/>
</dbReference>
<comment type="similarity">
    <text evidence="1">Belongs to the carbon-nitrogen hydrolase superfamily. Nitrilase family.</text>
</comment>
<evidence type="ECO:0000256" key="1">
    <source>
        <dbReference type="ARBA" id="ARBA00008129"/>
    </source>
</evidence>
<name>A0ABR6VIF7_9FIRM</name>
<keyword evidence="3" id="KW-0378">Hydrolase</keyword>
<evidence type="ECO:0000313" key="4">
    <source>
        <dbReference type="Proteomes" id="UP000606870"/>
    </source>
</evidence>
<dbReference type="PANTHER" id="PTHR46044">
    <property type="entry name" value="NITRILASE"/>
    <property type="match status" value="1"/>
</dbReference>
<dbReference type="PROSITE" id="PS50263">
    <property type="entry name" value="CN_HYDROLASE"/>
    <property type="match status" value="1"/>
</dbReference>
<protein>
    <submittedName>
        <fullName evidence="3">Carbon-nitrogen hydrolase family protein</fullName>
    </submittedName>
</protein>
<evidence type="ECO:0000259" key="2">
    <source>
        <dbReference type="PROSITE" id="PS50263"/>
    </source>
</evidence>
<accession>A0ABR6VIF7</accession>
<organism evidence="3 4">
    <name type="scientific">Megasphaera hominis</name>
    <dbReference type="NCBI Taxonomy" id="159836"/>
    <lineage>
        <taxon>Bacteria</taxon>
        <taxon>Bacillati</taxon>
        <taxon>Bacillota</taxon>
        <taxon>Negativicutes</taxon>
        <taxon>Veillonellales</taxon>
        <taxon>Veillonellaceae</taxon>
        <taxon>Megasphaera</taxon>
    </lineage>
</organism>
<gene>
    <name evidence="3" type="ORF">H8J70_07425</name>
</gene>
<dbReference type="GO" id="GO:0016787">
    <property type="term" value="F:hydrolase activity"/>
    <property type="evidence" value="ECO:0007669"/>
    <property type="project" value="UniProtKB-KW"/>
</dbReference>
<dbReference type="Pfam" id="PF00795">
    <property type="entry name" value="CN_hydrolase"/>
    <property type="match status" value="1"/>
</dbReference>
<dbReference type="CDD" id="cd07564">
    <property type="entry name" value="nitrilases_CHs"/>
    <property type="match status" value="1"/>
</dbReference>
<dbReference type="InterPro" id="IPR036526">
    <property type="entry name" value="C-N_Hydrolase_sf"/>
</dbReference>
<dbReference type="RefSeq" id="WP_186503245.1">
    <property type="nucleotide sequence ID" value="NZ_JACOGK010000019.1"/>
</dbReference>
<dbReference type="Gene3D" id="3.60.110.10">
    <property type="entry name" value="Carbon-nitrogen hydrolase"/>
    <property type="match status" value="1"/>
</dbReference>
<dbReference type="InterPro" id="IPR003010">
    <property type="entry name" value="C-N_Hydrolase"/>
</dbReference>
<dbReference type="Proteomes" id="UP000606870">
    <property type="component" value="Unassembled WGS sequence"/>
</dbReference>
<dbReference type="InterPro" id="IPR044149">
    <property type="entry name" value="Nitrilases_CHs"/>
</dbReference>
<evidence type="ECO:0000313" key="3">
    <source>
        <dbReference type="EMBL" id="MBC3537078.1"/>
    </source>
</evidence>
<sequence>MKNLKKNLRAALVQASPIMFDKRATTEKVIRQIHEAGQNGAELIVFPESIIPCYPYGLTFGFTVGSRNNTGRQDWKKYYDNAVLVPDDTAGIAAAAKKAQAYVSIGVTERDHQTCSLYCTNLIFSPEGELVSVHRKIKPTGSERYIWADSHVPETYFPVVDTPWGAMGSLICWENYMPLARVALYEKGVSLYLAPNTNDNPEWQDTIKHIAIEGHCFVFNVDQYFTRDQYPQDLLEQDEISRLKEETCSGGTCLIDPYGHYVTEPVWNKEAIIYADLDLDMVPMSRMEFDATGHYSRPDILEFYVNDYDDELE</sequence>
<dbReference type="SUPFAM" id="SSF56317">
    <property type="entry name" value="Carbon-nitrogen hydrolase"/>
    <property type="match status" value="1"/>
</dbReference>
<proteinExistence type="inferred from homology"/>
<reference evidence="3 4" key="1">
    <citation type="submission" date="2020-08" db="EMBL/GenBank/DDBJ databases">
        <authorList>
            <person name="Liu C."/>
            <person name="Sun Q."/>
        </authorList>
    </citation>
    <scope>NUCLEOTIDE SEQUENCE [LARGE SCALE GENOMIC DNA]</scope>
    <source>
        <strain evidence="3 4">NSJ-59</strain>
    </source>
</reference>
<feature type="domain" description="CN hydrolase" evidence="2">
    <location>
        <begin position="8"/>
        <end position="279"/>
    </location>
</feature>
<keyword evidence="4" id="KW-1185">Reference proteome</keyword>